<dbReference type="GO" id="GO:0008703">
    <property type="term" value="F:5-amino-6-(5-phosphoribosylamino)uracil reductase activity"/>
    <property type="evidence" value="ECO:0007669"/>
    <property type="project" value="InterPro"/>
</dbReference>
<keyword evidence="3" id="KW-0560">Oxidoreductase</keyword>
<reference evidence="5 6" key="1">
    <citation type="journal article" date="2019" name="Appl. Microbiol. Biotechnol.">
        <title>Uncovering carbohydrate metabolism through a genotype-phenotype association study of 56 lactic acid bacteria genomes.</title>
        <authorList>
            <person name="Buron-Moles G."/>
            <person name="Chailyan A."/>
            <person name="Dolejs I."/>
            <person name="Forster J."/>
            <person name="Miks M.H."/>
        </authorList>
    </citation>
    <scope>NUCLEOTIDE SEQUENCE [LARGE SCALE GENOMIC DNA]</scope>
    <source>
        <strain evidence="5 6">ATCC 29644</strain>
    </source>
</reference>
<proteinExistence type="predicted"/>
<dbReference type="Gene3D" id="3.40.430.10">
    <property type="entry name" value="Dihydrofolate Reductase, subunit A"/>
    <property type="match status" value="1"/>
</dbReference>
<evidence type="ECO:0000256" key="3">
    <source>
        <dbReference type="ARBA" id="ARBA00023002"/>
    </source>
</evidence>
<keyword evidence="2" id="KW-0521">NADP</keyword>
<evidence type="ECO:0000256" key="2">
    <source>
        <dbReference type="ARBA" id="ARBA00022857"/>
    </source>
</evidence>
<comment type="caution">
    <text evidence="5">The sequence shown here is derived from an EMBL/GenBank/DDBJ whole genome shotgun (WGS) entry which is preliminary data.</text>
</comment>
<feature type="domain" description="Bacterial bifunctional deaminase-reductase C-terminal" evidence="4">
    <location>
        <begin position="5"/>
        <end position="233"/>
    </location>
</feature>
<gene>
    <name evidence="5" type="ORF">C5L30_002345</name>
</gene>
<accession>A0A4R5NEA2</accession>
<evidence type="ECO:0000256" key="1">
    <source>
        <dbReference type="ARBA" id="ARBA00005104"/>
    </source>
</evidence>
<dbReference type="InterPro" id="IPR050765">
    <property type="entry name" value="Riboflavin_Biosynth_HTPR"/>
</dbReference>
<dbReference type="Proteomes" id="UP000295257">
    <property type="component" value="Unassembled WGS sequence"/>
</dbReference>
<dbReference type="PANTHER" id="PTHR38011">
    <property type="entry name" value="DIHYDROFOLATE REDUCTASE FAMILY PROTEIN (AFU_ORTHOLOGUE AFUA_8G06820)"/>
    <property type="match status" value="1"/>
</dbReference>
<dbReference type="RefSeq" id="WP_056945190.1">
    <property type="nucleotide sequence ID" value="NZ_PUFN01000019.1"/>
</dbReference>
<dbReference type="OrthoDB" id="9800865at2"/>
<sequence length="244" mass="27186">MIKRPFVTLYILMSIDGQITGPFGKAPAAKESGKVFNEFNFDDKDGENFHFQGWLYGSKTSLSYFTHEISSLPENDVPVPSGDFLPDQNASRYYIALDRTGKLGWESNLTAYNGHSANVLEVITEQVSNKYKAFLRKKNIPYIICGATEIDLELMLSKLYSKLNMTHVMLGGGGILNWSFVSAGLCDEVNFVIAPAIDGTTDSTPVFNGAFSKNHQPIGFKLKSIEVYEKNTILVKYLVDKKNI</sequence>
<evidence type="ECO:0000313" key="6">
    <source>
        <dbReference type="Proteomes" id="UP000295257"/>
    </source>
</evidence>
<dbReference type="InterPro" id="IPR002734">
    <property type="entry name" value="RibDG_C"/>
</dbReference>
<protein>
    <recommendedName>
        <fullName evidence="4">Bacterial bifunctional deaminase-reductase C-terminal domain-containing protein</fullName>
    </recommendedName>
</protein>
<dbReference type="EMBL" id="PUFN01000019">
    <property type="protein sequence ID" value="TDG71765.1"/>
    <property type="molecule type" value="Genomic_DNA"/>
</dbReference>
<dbReference type="GO" id="GO:0009231">
    <property type="term" value="P:riboflavin biosynthetic process"/>
    <property type="evidence" value="ECO:0007669"/>
    <property type="project" value="InterPro"/>
</dbReference>
<keyword evidence="6" id="KW-1185">Reference proteome</keyword>
<organism evidence="5 6">
    <name type="scientific">Companilactobacillus farciminis</name>
    <dbReference type="NCBI Taxonomy" id="1612"/>
    <lineage>
        <taxon>Bacteria</taxon>
        <taxon>Bacillati</taxon>
        <taxon>Bacillota</taxon>
        <taxon>Bacilli</taxon>
        <taxon>Lactobacillales</taxon>
        <taxon>Lactobacillaceae</taxon>
        <taxon>Companilactobacillus</taxon>
    </lineage>
</organism>
<dbReference type="AlphaFoldDB" id="A0A4R5NEA2"/>
<evidence type="ECO:0000259" key="4">
    <source>
        <dbReference type="Pfam" id="PF01872"/>
    </source>
</evidence>
<comment type="pathway">
    <text evidence="1">Cofactor biosynthesis; riboflavin biosynthesis.</text>
</comment>
<dbReference type="InterPro" id="IPR024072">
    <property type="entry name" value="DHFR-like_dom_sf"/>
</dbReference>
<dbReference type="Pfam" id="PF01872">
    <property type="entry name" value="RibD_C"/>
    <property type="match status" value="1"/>
</dbReference>
<evidence type="ECO:0000313" key="5">
    <source>
        <dbReference type="EMBL" id="TDG71765.1"/>
    </source>
</evidence>
<name>A0A4R5NEA2_9LACO</name>
<dbReference type="PANTHER" id="PTHR38011:SF7">
    <property type="entry name" value="2,5-DIAMINO-6-RIBOSYLAMINO-4(3H)-PYRIMIDINONE 5'-PHOSPHATE REDUCTASE"/>
    <property type="match status" value="1"/>
</dbReference>
<dbReference type="SUPFAM" id="SSF53597">
    <property type="entry name" value="Dihydrofolate reductase-like"/>
    <property type="match status" value="1"/>
</dbReference>